<dbReference type="EMBL" id="CP088280">
    <property type="protein sequence ID" value="UGX98550.1"/>
    <property type="molecule type" value="Genomic_DNA"/>
</dbReference>
<evidence type="ECO:0000313" key="2">
    <source>
        <dbReference type="EMBL" id="UGX98550.1"/>
    </source>
</evidence>
<reference evidence="2 3" key="1">
    <citation type="journal article" date="2017" name="Syst. Appl. Microbiol.">
        <title>Soybeans inoculated with root zone soils of Canadian native legumes harbour diverse and novel Bradyrhizobium spp. that possess agricultural potential.</title>
        <authorList>
            <person name="Bromfield E.S.P."/>
            <person name="Cloutier S."/>
            <person name="Tambong J.T."/>
            <person name="Tran Thi T.V."/>
        </authorList>
    </citation>
    <scope>NUCLEOTIDE SEQUENCE [LARGE SCALE GENOMIC DNA]</scope>
    <source>
        <strain evidence="2 3">323S2</strain>
    </source>
</reference>
<evidence type="ECO:0000313" key="3">
    <source>
        <dbReference type="Proteomes" id="UP000564836"/>
    </source>
</evidence>
<reference evidence="2 3" key="3">
    <citation type="journal article" date="2022" name="Int. J. Syst. Evol. Microbiol.">
        <title>Strains of Bradyrhizobium barranii sp. nov. associated with legumes native to Canada are symbionts of soybeans and belong to different subspecies (subsp. barranii subsp. nov. and subsp. apii subsp. nov.) and symbiovars (sv. glycinearum and sv. septentrionale).</title>
        <authorList>
            <person name="Bromfield E.S.P."/>
            <person name="Cloutier S."/>
            <person name="Wasai-Hara S."/>
            <person name="Minamisawa K."/>
        </authorList>
    </citation>
    <scope>NUCLEOTIDE SEQUENCE [LARGE SCALE GENOMIC DNA]</scope>
    <source>
        <strain evidence="2 3">323S2</strain>
    </source>
</reference>
<reference evidence="1" key="2">
    <citation type="submission" date="2020-06" db="EMBL/GenBank/DDBJ databases">
        <title>Whole Genome Sequence of Bradyrhizobium sp. Strain 323S2.</title>
        <authorList>
            <person name="Bromfield E.S.P."/>
        </authorList>
    </citation>
    <scope>NUCLEOTIDE SEQUENCE [LARGE SCALE GENOMIC DNA]</scope>
    <source>
        <strain evidence="1">323S2</strain>
    </source>
</reference>
<protein>
    <submittedName>
        <fullName evidence="1">Uncharacterized protein</fullName>
    </submittedName>
</protein>
<dbReference type="AlphaFoldDB" id="A0A7Z0QJN5"/>
<dbReference type="RefSeq" id="WP_166341092.1">
    <property type="nucleotide sequence ID" value="NZ_CP088280.1"/>
</dbReference>
<accession>A0A7Z0QJN5</accession>
<dbReference type="EMBL" id="JACBFH010000001">
    <property type="protein sequence ID" value="NYY94617.1"/>
    <property type="molecule type" value="Genomic_DNA"/>
</dbReference>
<gene>
    <name evidence="2" type="ORF">G6321_00026895</name>
    <name evidence="1" type="ORF">G6321_41340</name>
</gene>
<dbReference type="Proteomes" id="UP000564836">
    <property type="component" value="Chromosome"/>
</dbReference>
<organism evidence="1">
    <name type="scientific">Bradyrhizobium barranii subsp. barranii</name>
    <dbReference type="NCBI Taxonomy" id="2823807"/>
    <lineage>
        <taxon>Bacteria</taxon>
        <taxon>Pseudomonadati</taxon>
        <taxon>Pseudomonadota</taxon>
        <taxon>Alphaproteobacteria</taxon>
        <taxon>Hyphomicrobiales</taxon>
        <taxon>Nitrobacteraceae</taxon>
        <taxon>Bradyrhizobium</taxon>
        <taxon>Bradyrhizobium barranii</taxon>
    </lineage>
</organism>
<proteinExistence type="predicted"/>
<sequence length="52" mass="5517">MTTTSRSEASFSQSLLSWIAWRVSRTMAAMRPVHHATEIAAVAAASNNPSGA</sequence>
<evidence type="ECO:0000313" key="1">
    <source>
        <dbReference type="EMBL" id="NYY94617.1"/>
    </source>
</evidence>
<name>A0A7Z0QJN5_9BRAD</name>